<dbReference type="EMBL" id="SSHH01000002">
    <property type="protein sequence ID" value="TIX50262.1"/>
    <property type="molecule type" value="Genomic_DNA"/>
</dbReference>
<accession>A0A4T3EZR0</accession>
<dbReference type="Pfam" id="PF04964">
    <property type="entry name" value="Flp_Fap"/>
    <property type="match status" value="1"/>
</dbReference>
<gene>
    <name evidence="2" type="ORF">E5222_08225</name>
</gene>
<feature type="transmembrane region" description="Helical" evidence="1">
    <location>
        <begin position="20"/>
        <end position="38"/>
    </location>
</feature>
<dbReference type="InterPro" id="IPR007047">
    <property type="entry name" value="Flp_Fap"/>
</dbReference>
<dbReference type="RefSeq" id="WP_136693282.1">
    <property type="nucleotide sequence ID" value="NZ_SSHH01000002.1"/>
</dbReference>
<sequence>MKNFLKTVASDESGATAIEYGLIAALIAVAAIVAMQGVGNELNTTFNKVSEQLSNANT</sequence>
<evidence type="ECO:0000256" key="1">
    <source>
        <dbReference type="SAM" id="Phobius"/>
    </source>
</evidence>
<proteinExistence type="predicted"/>
<dbReference type="AlphaFoldDB" id="A0A4T3EZR0"/>
<name>A0A4T3EZR0_9SPHN</name>
<protein>
    <submittedName>
        <fullName evidence="2">Flp family type IVb pilin</fullName>
    </submittedName>
</protein>
<comment type="caution">
    <text evidence="2">The sequence shown here is derived from an EMBL/GenBank/DDBJ whole genome shotgun (WGS) entry which is preliminary data.</text>
</comment>
<keyword evidence="3" id="KW-1185">Reference proteome</keyword>
<evidence type="ECO:0000313" key="3">
    <source>
        <dbReference type="Proteomes" id="UP000309389"/>
    </source>
</evidence>
<keyword evidence="1" id="KW-1133">Transmembrane helix</keyword>
<organism evidence="2 3">
    <name type="scientific">Alteraurantiacibacter aquimixticola</name>
    <dbReference type="NCBI Taxonomy" id="2489173"/>
    <lineage>
        <taxon>Bacteria</taxon>
        <taxon>Pseudomonadati</taxon>
        <taxon>Pseudomonadota</taxon>
        <taxon>Alphaproteobacteria</taxon>
        <taxon>Sphingomonadales</taxon>
        <taxon>Erythrobacteraceae</taxon>
        <taxon>Alteraurantiacibacter</taxon>
    </lineage>
</organism>
<keyword evidence="1" id="KW-0472">Membrane</keyword>
<evidence type="ECO:0000313" key="2">
    <source>
        <dbReference type="EMBL" id="TIX50262.1"/>
    </source>
</evidence>
<dbReference type="Proteomes" id="UP000309389">
    <property type="component" value="Unassembled WGS sequence"/>
</dbReference>
<reference evidence="2 3" key="1">
    <citation type="submission" date="2019-04" db="EMBL/GenBank/DDBJ databases">
        <title>Altererythrobacter aquimixticola sp. nov., isolated from sediment of junction between the ocean and a freshwater spring.</title>
        <authorList>
            <person name="Yoon J.-H."/>
        </authorList>
    </citation>
    <scope>NUCLEOTIDE SEQUENCE [LARGE SCALE GENOMIC DNA]</scope>
    <source>
        <strain evidence="2 3">SSKS-13</strain>
    </source>
</reference>
<keyword evidence="1" id="KW-0812">Transmembrane</keyword>